<evidence type="ECO:0000313" key="2">
    <source>
        <dbReference type="EMBL" id="KPV76228.1"/>
    </source>
</evidence>
<dbReference type="GeneID" id="28979334"/>
<reference evidence="2 3" key="1">
    <citation type="journal article" date="2015" name="Front. Microbiol.">
        <title>Genome sequence of the plant growth promoting endophytic yeast Rhodotorula graminis WP1.</title>
        <authorList>
            <person name="Firrincieli A."/>
            <person name="Otillar R."/>
            <person name="Salamov A."/>
            <person name="Schmutz J."/>
            <person name="Khan Z."/>
            <person name="Redman R.S."/>
            <person name="Fleck N.D."/>
            <person name="Lindquist E."/>
            <person name="Grigoriev I.V."/>
            <person name="Doty S.L."/>
        </authorList>
    </citation>
    <scope>NUCLEOTIDE SEQUENCE [LARGE SCALE GENOMIC DNA]</scope>
    <source>
        <strain evidence="2 3">WP1</strain>
    </source>
</reference>
<protein>
    <submittedName>
        <fullName evidence="2">Uncharacterized protein</fullName>
    </submittedName>
</protein>
<feature type="region of interest" description="Disordered" evidence="1">
    <location>
        <begin position="58"/>
        <end position="81"/>
    </location>
</feature>
<feature type="region of interest" description="Disordered" evidence="1">
    <location>
        <begin position="1"/>
        <end position="27"/>
    </location>
</feature>
<dbReference type="Proteomes" id="UP000053890">
    <property type="component" value="Unassembled WGS sequence"/>
</dbReference>
<sequence length="178" mass="19328">MQKVKGSSQSQSVSQTQKPEHSRHSSRRATYLFHPAHQRVVVAVVPHPAGPHLVIDRRMATSSRRRPSFSTKAPPPYPQSACRRHQVDHIHDTRSYAGALNIKPRTSPRDAHFLLSSHSLLFVTSVVEDVADAPCHPPVSKLDPSLIVVIISSSPSSSPLASPCLSVRLSGAFLSVAA</sequence>
<proteinExistence type="predicted"/>
<dbReference type="RefSeq" id="XP_018272277.1">
    <property type="nucleotide sequence ID" value="XM_018418887.1"/>
</dbReference>
<organism evidence="2 3">
    <name type="scientific">Rhodotorula graminis (strain WP1)</name>
    <dbReference type="NCBI Taxonomy" id="578459"/>
    <lineage>
        <taxon>Eukaryota</taxon>
        <taxon>Fungi</taxon>
        <taxon>Dikarya</taxon>
        <taxon>Basidiomycota</taxon>
        <taxon>Pucciniomycotina</taxon>
        <taxon>Microbotryomycetes</taxon>
        <taxon>Sporidiobolales</taxon>
        <taxon>Sporidiobolaceae</taxon>
        <taxon>Rhodotorula</taxon>
    </lineage>
</organism>
<dbReference type="EMBL" id="KQ474076">
    <property type="protein sequence ID" value="KPV76228.1"/>
    <property type="molecule type" value="Genomic_DNA"/>
</dbReference>
<gene>
    <name evidence="2" type="ORF">RHOBADRAFT_66176</name>
</gene>
<accession>A0A194S671</accession>
<keyword evidence="3" id="KW-1185">Reference proteome</keyword>
<feature type="compositionally biased region" description="Low complexity" evidence="1">
    <location>
        <begin position="1"/>
        <end position="17"/>
    </location>
</feature>
<dbReference type="AlphaFoldDB" id="A0A194S671"/>
<evidence type="ECO:0000256" key="1">
    <source>
        <dbReference type="SAM" id="MobiDB-lite"/>
    </source>
</evidence>
<evidence type="ECO:0000313" key="3">
    <source>
        <dbReference type="Proteomes" id="UP000053890"/>
    </source>
</evidence>
<name>A0A194S671_RHOGW</name>